<name>A0A196SM68_BLAHN</name>
<dbReference type="Proteomes" id="UP000078348">
    <property type="component" value="Unassembled WGS sequence"/>
</dbReference>
<comment type="caution">
    <text evidence="5">The sequence shown here is derived from an EMBL/GenBank/DDBJ whole genome shotgun (WGS) entry which is preliminary data.</text>
</comment>
<dbReference type="GO" id="GO:0032259">
    <property type="term" value="P:methylation"/>
    <property type="evidence" value="ECO:0007669"/>
    <property type="project" value="UniProtKB-KW"/>
</dbReference>
<dbReference type="PANTHER" id="PTHR13271:SF137">
    <property type="entry name" value="SET DOMAIN-CONTAINING PROTEIN"/>
    <property type="match status" value="1"/>
</dbReference>
<dbReference type="Gene3D" id="3.90.1410.10">
    <property type="entry name" value="set domain protein methyltransferase, domain 1"/>
    <property type="match status" value="1"/>
</dbReference>
<sequence length="620" mass="71894">MSILLDTPIEYRYRCDGEVRSESMLGYELYDLIGRSVTNTAFTKGIHNDEKFERFEKWLRENGAEYPHVELCSMGSSLRGMYMKEDVERGAMIVKIPKKFIMSCDMGKKVTVSKELNDENPDFDKVKHIYFANFLLEDMENEDSFFKPYYETLPEDITNIPMLWSNKELNMLSGSYFCSSVRQRVVEVYRDYQRMCDLNPLFCRYPFEQYLHVRLMIGSRNFGSVFNGISNGILVPLADMLNHSRPRQTSWEYKQDEEAFVITALTHLRKGDQVLDSYGRRDNRRLFFCYGFVEDDNLDGNMCSPNTTLIAILPRHPEQLADATAPEECVRSSTEERKLDEDEDCGFFWNSIVLDVMEKVDEGSEVDEDPVQFAFPDKTQTNFGAILSYRSQWLLKNSQVFNGNTVILPDDLHYDHSDSRYLHLSMCHDDTGTTTAFGILRVLLASPEQFDALERTLPLYSTKDAFLELRGALSLENEFLVLKALAQIARVRLAAFENSYLTNVAILKDEEVPMFTNYRNSVVLLRSEQQILLHFILLFEIVKKLMATTVREQIETVEGCMDQQHSVYDYLLSVWLPELKRQPDLDAVVKVEETEYTRSVEDFLVRLNLKGVDDAKPFVE</sequence>
<dbReference type="Pfam" id="PF09273">
    <property type="entry name" value="Rubis-subs-bind"/>
    <property type="match status" value="1"/>
</dbReference>
<keyword evidence="3" id="KW-0949">S-adenosyl-L-methionine</keyword>
<dbReference type="Pfam" id="PF00856">
    <property type="entry name" value="SET"/>
    <property type="match status" value="1"/>
</dbReference>
<reference evidence="5 6" key="1">
    <citation type="submission" date="2016-05" db="EMBL/GenBank/DDBJ databases">
        <title>Nuclear genome of Blastocystis sp. subtype 1 NandII.</title>
        <authorList>
            <person name="Gentekaki E."/>
            <person name="Curtis B."/>
            <person name="Stairs C."/>
            <person name="Eme L."/>
            <person name="Herman E."/>
            <person name="Klimes V."/>
            <person name="Arias M.C."/>
            <person name="Elias M."/>
            <person name="Hilliou F."/>
            <person name="Klute M."/>
            <person name="Malik S.-B."/>
            <person name="Pightling A."/>
            <person name="Rachubinski R."/>
            <person name="Salas D."/>
            <person name="Schlacht A."/>
            <person name="Suga H."/>
            <person name="Archibald J."/>
            <person name="Ball S.G."/>
            <person name="Clark G."/>
            <person name="Dacks J."/>
            <person name="Van Der Giezen M."/>
            <person name="Tsaousis A."/>
            <person name="Roger A."/>
        </authorList>
    </citation>
    <scope>NUCLEOTIDE SEQUENCE [LARGE SCALE GENOMIC DNA]</scope>
    <source>
        <strain evidence="6">ATCC 50177 / NandII</strain>
    </source>
</reference>
<dbReference type="InterPro" id="IPR001214">
    <property type="entry name" value="SET_dom"/>
</dbReference>
<dbReference type="PROSITE" id="PS50280">
    <property type="entry name" value="SET"/>
    <property type="match status" value="1"/>
</dbReference>
<keyword evidence="6" id="KW-1185">Reference proteome</keyword>
<evidence type="ECO:0000313" key="5">
    <source>
        <dbReference type="EMBL" id="OAO18148.1"/>
    </source>
</evidence>
<protein>
    <submittedName>
        <fullName evidence="5">SET domain containing protein</fullName>
    </submittedName>
</protein>
<accession>A0A196SM68</accession>
<dbReference type="InterPro" id="IPR046341">
    <property type="entry name" value="SET_dom_sf"/>
</dbReference>
<evidence type="ECO:0000256" key="3">
    <source>
        <dbReference type="ARBA" id="ARBA00022691"/>
    </source>
</evidence>
<feature type="domain" description="SET" evidence="4">
    <location>
        <begin position="67"/>
        <end position="279"/>
    </location>
</feature>
<dbReference type="InterPro" id="IPR050600">
    <property type="entry name" value="SETD3_SETD6_MTase"/>
</dbReference>
<proteinExistence type="predicted"/>
<dbReference type="Gene3D" id="3.90.1420.10">
    <property type="entry name" value="Rubisco LSMT, substrate-binding domain"/>
    <property type="match status" value="1"/>
</dbReference>
<evidence type="ECO:0000256" key="2">
    <source>
        <dbReference type="ARBA" id="ARBA00022679"/>
    </source>
</evidence>
<dbReference type="InterPro" id="IPR036464">
    <property type="entry name" value="Rubisco_LSMT_subst-bd_sf"/>
</dbReference>
<dbReference type="CDD" id="cd10527">
    <property type="entry name" value="SET_LSMT"/>
    <property type="match status" value="1"/>
</dbReference>
<dbReference type="EMBL" id="LXWW01000005">
    <property type="protein sequence ID" value="OAO18148.1"/>
    <property type="molecule type" value="Genomic_DNA"/>
</dbReference>
<evidence type="ECO:0000259" key="4">
    <source>
        <dbReference type="PROSITE" id="PS50280"/>
    </source>
</evidence>
<evidence type="ECO:0000256" key="1">
    <source>
        <dbReference type="ARBA" id="ARBA00022603"/>
    </source>
</evidence>
<dbReference type="OrthoDB" id="341421at2759"/>
<dbReference type="AlphaFoldDB" id="A0A196SM68"/>
<dbReference type="PANTHER" id="PTHR13271">
    <property type="entry name" value="UNCHARACTERIZED PUTATIVE METHYLTRANSFERASE"/>
    <property type="match status" value="1"/>
</dbReference>
<dbReference type="SUPFAM" id="SSF82199">
    <property type="entry name" value="SET domain"/>
    <property type="match status" value="1"/>
</dbReference>
<keyword evidence="2" id="KW-0808">Transferase</keyword>
<evidence type="ECO:0000313" key="6">
    <source>
        <dbReference type="Proteomes" id="UP000078348"/>
    </source>
</evidence>
<gene>
    <name evidence="5" type="ORF">AV274_0132</name>
</gene>
<keyword evidence="1" id="KW-0489">Methyltransferase</keyword>
<dbReference type="GO" id="GO:0016279">
    <property type="term" value="F:protein-lysine N-methyltransferase activity"/>
    <property type="evidence" value="ECO:0007669"/>
    <property type="project" value="TreeGrafter"/>
</dbReference>
<dbReference type="STRING" id="478820.A0A196SM68"/>
<organism evidence="5 6">
    <name type="scientific">Blastocystis sp. subtype 1 (strain ATCC 50177 / NandII)</name>
    <dbReference type="NCBI Taxonomy" id="478820"/>
    <lineage>
        <taxon>Eukaryota</taxon>
        <taxon>Sar</taxon>
        <taxon>Stramenopiles</taxon>
        <taxon>Bigyra</taxon>
        <taxon>Opalozoa</taxon>
        <taxon>Opalinata</taxon>
        <taxon>Blastocystidae</taxon>
        <taxon>Blastocystis</taxon>
    </lineage>
</organism>
<dbReference type="InterPro" id="IPR015353">
    <property type="entry name" value="Rubisco_LSMT_subst-bd"/>
</dbReference>